<dbReference type="Gene3D" id="3.30.950.30">
    <property type="entry name" value="Schlafen, AAA domain"/>
    <property type="match status" value="1"/>
</dbReference>
<dbReference type="GO" id="GO:0005524">
    <property type="term" value="F:ATP binding"/>
    <property type="evidence" value="ECO:0007669"/>
    <property type="project" value="UniProtKB-KW"/>
</dbReference>
<dbReference type="Pfam" id="PF04326">
    <property type="entry name" value="SLFN_AlbA_2"/>
    <property type="match status" value="1"/>
</dbReference>
<organism evidence="2 3">
    <name type="scientific">Candidatus Limisoma faecipullorum</name>
    <dbReference type="NCBI Taxonomy" id="2840854"/>
    <lineage>
        <taxon>Bacteria</taxon>
        <taxon>Pseudomonadati</taxon>
        <taxon>Bacteroidota</taxon>
        <taxon>Bacteroidia</taxon>
        <taxon>Bacteroidales</taxon>
        <taxon>Candidatus Limisoma</taxon>
    </lineage>
</organism>
<reference evidence="2" key="1">
    <citation type="submission" date="2020-10" db="EMBL/GenBank/DDBJ databases">
        <authorList>
            <person name="Gilroy R."/>
        </authorList>
    </citation>
    <scope>NUCLEOTIDE SEQUENCE</scope>
    <source>
        <strain evidence="2">6919</strain>
    </source>
</reference>
<feature type="domain" description="Schlafen AlbA-2" evidence="1">
    <location>
        <begin position="24"/>
        <end position="136"/>
    </location>
</feature>
<protein>
    <submittedName>
        <fullName evidence="2">ATP-binding protein</fullName>
    </submittedName>
</protein>
<accession>A0A9D9IQE0</accession>
<evidence type="ECO:0000259" key="1">
    <source>
        <dbReference type="Pfam" id="PF04326"/>
    </source>
</evidence>
<dbReference type="InterPro" id="IPR007421">
    <property type="entry name" value="Schlafen_AlbA_2_dom"/>
</dbReference>
<proteinExistence type="predicted"/>
<evidence type="ECO:0000313" key="3">
    <source>
        <dbReference type="Proteomes" id="UP000823598"/>
    </source>
</evidence>
<dbReference type="PANTHER" id="PTHR30595">
    <property type="entry name" value="GLPR-RELATED TRANSCRIPTIONAL REPRESSOR"/>
    <property type="match status" value="1"/>
</dbReference>
<keyword evidence="2" id="KW-0067">ATP-binding</keyword>
<dbReference type="AlphaFoldDB" id="A0A9D9IQE0"/>
<dbReference type="Proteomes" id="UP000823598">
    <property type="component" value="Unassembled WGS sequence"/>
</dbReference>
<reference evidence="2" key="2">
    <citation type="journal article" date="2021" name="PeerJ">
        <title>Extensive microbial diversity within the chicken gut microbiome revealed by metagenomics and culture.</title>
        <authorList>
            <person name="Gilroy R."/>
            <person name="Ravi A."/>
            <person name="Getino M."/>
            <person name="Pursley I."/>
            <person name="Horton D.L."/>
            <person name="Alikhan N.F."/>
            <person name="Baker D."/>
            <person name="Gharbi K."/>
            <person name="Hall N."/>
            <person name="Watson M."/>
            <person name="Adriaenssens E.M."/>
            <person name="Foster-Nyarko E."/>
            <person name="Jarju S."/>
            <person name="Secka A."/>
            <person name="Antonio M."/>
            <person name="Oren A."/>
            <person name="Chaudhuri R.R."/>
            <person name="La Ragione R."/>
            <person name="Hildebrand F."/>
            <person name="Pallen M.J."/>
        </authorList>
    </citation>
    <scope>NUCLEOTIDE SEQUENCE</scope>
    <source>
        <strain evidence="2">6919</strain>
    </source>
</reference>
<dbReference type="EMBL" id="JADIMC010000058">
    <property type="protein sequence ID" value="MBO8476346.1"/>
    <property type="molecule type" value="Genomic_DNA"/>
</dbReference>
<gene>
    <name evidence="2" type="ORF">IAB88_05070</name>
</gene>
<comment type="caution">
    <text evidence="2">The sequence shown here is derived from an EMBL/GenBank/DDBJ whole genome shotgun (WGS) entry which is preliminary data.</text>
</comment>
<keyword evidence="2" id="KW-0547">Nucleotide-binding</keyword>
<sequence length="221" mass="25408">MMEIKNFRAIHDKELILELIEEGEHEEQDFKFSISDSRKIARSISAFANNRGGRLLVGVKDNGNIAGIRSDEEFYMIEQAAEMYCRPAQKVDQTLYCIEGKYVLLVKICKSTVPVLAQDDNRKWQPYYRIDDENIQVPPLVLRLWNTRKKKSALLHFSEMEARLLDFVSKSKGTYVLDIAKSLHLSRAFTESTVVTLCSLDVLKLDYVDGEWRIVASSVKP</sequence>
<dbReference type="InterPro" id="IPR038461">
    <property type="entry name" value="Schlafen_AlbA_2_dom_sf"/>
</dbReference>
<dbReference type="PANTHER" id="PTHR30595:SF6">
    <property type="entry name" value="SCHLAFEN ALBA-2 DOMAIN-CONTAINING PROTEIN"/>
    <property type="match status" value="1"/>
</dbReference>
<evidence type="ECO:0000313" key="2">
    <source>
        <dbReference type="EMBL" id="MBO8476346.1"/>
    </source>
</evidence>
<name>A0A9D9IQE0_9BACT</name>